<protein>
    <submittedName>
        <fullName evidence="2">Uncharacterized protein</fullName>
    </submittedName>
</protein>
<name>A0A126QS47_9BACT</name>
<accession>A0A126QS47</accession>
<proteinExistence type="predicted"/>
<keyword evidence="3" id="KW-1185">Reference proteome</keyword>
<gene>
    <name evidence="1" type="ORF">AWY79_16395</name>
    <name evidence="2" type="ORF">EDC59_102312</name>
</gene>
<dbReference type="AlphaFoldDB" id="A0A126QS47"/>
<reference evidence="1 3" key="1">
    <citation type="journal article" date="2016" name="Front. Microbiol.">
        <title>Genome Sequence of the Piezophilic, Mesophilic Sulfate-Reducing Bacterium Desulfovibrio indicus J2T.</title>
        <authorList>
            <person name="Cao J."/>
            <person name="Maignien L."/>
            <person name="Shao Z."/>
            <person name="Alain K."/>
            <person name="Jebbar M."/>
        </authorList>
    </citation>
    <scope>NUCLEOTIDE SEQUENCE [LARGE SCALE GENOMIC DNA]</scope>
    <source>
        <strain evidence="1 3">J2</strain>
    </source>
</reference>
<evidence type="ECO:0000313" key="1">
    <source>
        <dbReference type="EMBL" id="AMK12569.1"/>
    </source>
</evidence>
<dbReference type="Proteomes" id="UP000295506">
    <property type="component" value="Unassembled WGS sequence"/>
</dbReference>
<evidence type="ECO:0000313" key="3">
    <source>
        <dbReference type="Proteomes" id="UP000055611"/>
    </source>
</evidence>
<dbReference type="EMBL" id="SOBK01000002">
    <property type="protein sequence ID" value="TDT90879.1"/>
    <property type="molecule type" value="Genomic_DNA"/>
</dbReference>
<dbReference type="Proteomes" id="UP000055611">
    <property type="component" value="Chromosome"/>
</dbReference>
<reference evidence="2 4" key="2">
    <citation type="submission" date="2019-03" db="EMBL/GenBank/DDBJ databases">
        <title>Genomic Encyclopedia of Type Strains, Phase IV (KMG-IV): sequencing the most valuable type-strain genomes for metagenomic binning, comparative biology and taxonomic classification.</title>
        <authorList>
            <person name="Goeker M."/>
        </authorList>
    </citation>
    <scope>NUCLEOTIDE SEQUENCE [LARGE SCALE GENOMIC DNA]</scope>
    <source>
        <strain evidence="2 4">DSM 101483</strain>
    </source>
</reference>
<dbReference type="EMBL" id="CP014206">
    <property type="protein sequence ID" value="AMK12569.1"/>
    <property type="molecule type" value="Genomic_DNA"/>
</dbReference>
<dbReference type="OrthoDB" id="5459734at2"/>
<evidence type="ECO:0000313" key="4">
    <source>
        <dbReference type="Proteomes" id="UP000295506"/>
    </source>
</evidence>
<dbReference type="RefSeq" id="WP_066806277.1">
    <property type="nucleotide sequence ID" value="NZ_CP014206.1"/>
</dbReference>
<evidence type="ECO:0000313" key="2">
    <source>
        <dbReference type="EMBL" id="TDT90879.1"/>
    </source>
</evidence>
<sequence>MAADVYEDSLFGQILPLDWDNDTVSGVVLLVDGEEEFIVEPDENGESLIEYIDRWVTAEGIVVENEDELRIKVRNYTLEDEIDYDTDEDW</sequence>
<organism evidence="2 4">
    <name type="scientific">Pseudodesulfovibrio indicus</name>
    <dbReference type="NCBI Taxonomy" id="1716143"/>
    <lineage>
        <taxon>Bacteria</taxon>
        <taxon>Pseudomonadati</taxon>
        <taxon>Thermodesulfobacteriota</taxon>
        <taxon>Desulfovibrionia</taxon>
        <taxon>Desulfovibrionales</taxon>
        <taxon>Desulfovibrionaceae</taxon>
    </lineage>
</organism>
<dbReference type="KEGG" id="dej:AWY79_16395"/>